<dbReference type="PANTHER" id="PTHR20854">
    <property type="entry name" value="INOSITOL MONOPHOSPHATASE"/>
    <property type="match status" value="1"/>
</dbReference>
<evidence type="ECO:0000256" key="4">
    <source>
        <dbReference type="ARBA" id="ARBA00022842"/>
    </source>
</evidence>
<dbReference type="Pfam" id="PF00459">
    <property type="entry name" value="Inositol_P"/>
    <property type="match status" value="1"/>
</dbReference>
<dbReference type="CDD" id="cd01638">
    <property type="entry name" value="CysQ"/>
    <property type="match status" value="1"/>
</dbReference>
<dbReference type="PANTHER" id="PTHR20854:SF4">
    <property type="entry name" value="INOSITOL-1-MONOPHOSPHATASE-RELATED"/>
    <property type="match status" value="1"/>
</dbReference>
<dbReference type="PROSITE" id="PS00630">
    <property type="entry name" value="IMP_2"/>
    <property type="match status" value="1"/>
</dbReference>
<dbReference type="Proteomes" id="UP001597101">
    <property type="component" value="Unassembled WGS sequence"/>
</dbReference>
<sequence>MPDAEPNRKDLKLVEELGREAGAIALSYFGKDPEVWWKEGDSPVSQADFAVDAFLKEKLLEARPDYGWLSEETEDSDERLGALRTFVVDPIDGTRGFINGMDRWCVSIAVVEDNRPVVGVLVAPVLQQTLSAALGVGTMLDGGTASVRAPTDTLIMTGPRPFLNATEDFADRAVEKTPFIPSLAWRLAMVAMGEIDVALARGSARDWDLAAADLIVHEAGGRLTDMRSKALSYNCPSTRQGSLVASNADHHDEMLDLARRAMNKQRQA</sequence>
<evidence type="ECO:0000256" key="2">
    <source>
        <dbReference type="ARBA" id="ARBA00022723"/>
    </source>
</evidence>
<organism evidence="5 6">
    <name type="scientific">Pseudahrensia aquimaris</name>
    <dbReference type="NCBI Taxonomy" id="744461"/>
    <lineage>
        <taxon>Bacteria</taxon>
        <taxon>Pseudomonadati</taxon>
        <taxon>Pseudomonadota</taxon>
        <taxon>Alphaproteobacteria</taxon>
        <taxon>Hyphomicrobiales</taxon>
        <taxon>Ahrensiaceae</taxon>
        <taxon>Pseudahrensia</taxon>
    </lineage>
</organism>
<dbReference type="InterPro" id="IPR020583">
    <property type="entry name" value="Inositol_monoP_metal-BS"/>
</dbReference>
<evidence type="ECO:0000256" key="3">
    <source>
        <dbReference type="ARBA" id="ARBA00022801"/>
    </source>
</evidence>
<dbReference type="SUPFAM" id="SSF56655">
    <property type="entry name" value="Carbohydrate phosphatase"/>
    <property type="match status" value="1"/>
</dbReference>
<proteinExistence type="inferred from homology"/>
<dbReference type="Gene3D" id="3.40.190.80">
    <property type="match status" value="1"/>
</dbReference>
<keyword evidence="6" id="KW-1185">Reference proteome</keyword>
<dbReference type="GO" id="GO:0008441">
    <property type="term" value="F:3'(2'),5'-bisphosphate nucleotidase activity"/>
    <property type="evidence" value="ECO:0007669"/>
    <property type="project" value="UniProtKB-EC"/>
</dbReference>
<keyword evidence="3 5" id="KW-0378">Hydrolase</keyword>
<dbReference type="EC" id="3.1.3.7" evidence="5"/>
<keyword evidence="4" id="KW-0460">Magnesium</keyword>
<dbReference type="InterPro" id="IPR020550">
    <property type="entry name" value="Inositol_monophosphatase_CS"/>
</dbReference>
<dbReference type="InterPro" id="IPR000760">
    <property type="entry name" value="Inositol_monophosphatase-like"/>
</dbReference>
<name>A0ABW3FCD0_9HYPH</name>
<reference evidence="6" key="1">
    <citation type="journal article" date="2019" name="Int. J. Syst. Evol. Microbiol.">
        <title>The Global Catalogue of Microorganisms (GCM) 10K type strain sequencing project: providing services to taxonomists for standard genome sequencing and annotation.</title>
        <authorList>
            <consortium name="The Broad Institute Genomics Platform"/>
            <consortium name="The Broad Institute Genome Sequencing Center for Infectious Disease"/>
            <person name="Wu L."/>
            <person name="Ma J."/>
        </authorList>
    </citation>
    <scope>NUCLEOTIDE SEQUENCE [LARGE SCALE GENOMIC DNA]</scope>
    <source>
        <strain evidence="6">CCUG 60023</strain>
    </source>
</reference>
<protein>
    <submittedName>
        <fullName evidence="5">3'(2'),5'-bisphosphate nucleotidase CysQ</fullName>
        <ecNumber evidence="5">3.1.3.7</ecNumber>
    </submittedName>
</protein>
<dbReference type="EMBL" id="JBHTJV010000003">
    <property type="protein sequence ID" value="MFD0916131.1"/>
    <property type="molecule type" value="Genomic_DNA"/>
</dbReference>
<comment type="similarity">
    <text evidence="1">Belongs to the inositol monophosphatase superfamily.</text>
</comment>
<evidence type="ECO:0000313" key="5">
    <source>
        <dbReference type="EMBL" id="MFD0916131.1"/>
    </source>
</evidence>
<evidence type="ECO:0000313" key="6">
    <source>
        <dbReference type="Proteomes" id="UP001597101"/>
    </source>
</evidence>
<comment type="caution">
    <text evidence="5">The sequence shown here is derived from an EMBL/GenBank/DDBJ whole genome shotgun (WGS) entry which is preliminary data.</text>
</comment>
<dbReference type="PROSITE" id="PS00629">
    <property type="entry name" value="IMP_1"/>
    <property type="match status" value="1"/>
</dbReference>
<dbReference type="RefSeq" id="WP_377211962.1">
    <property type="nucleotide sequence ID" value="NZ_JBHTJV010000003.1"/>
</dbReference>
<gene>
    <name evidence="5" type="ORF">ACFQ14_06905</name>
</gene>
<accession>A0ABW3FCD0</accession>
<dbReference type="Gene3D" id="3.30.540.10">
    <property type="entry name" value="Fructose-1,6-Bisphosphatase, subunit A, domain 1"/>
    <property type="match status" value="1"/>
</dbReference>
<evidence type="ECO:0000256" key="1">
    <source>
        <dbReference type="ARBA" id="ARBA00009759"/>
    </source>
</evidence>
<dbReference type="PRINTS" id="PR00377">
    <property type="entry name" value="IMPHPHTASES"/>
</dbReference>
<keyword evidence="2" id="KW-0479">Metal-binding</keyword>